<feature type="domain" description="DUF7668" evidence="1">
    <location>
        <begin position="28"/>
        <end position="126"/>
    </location>
</feature>
<dbReference type="Pfam" id="PF24705">
    <property type="entry name" value="DUF7668"/>
    <property type="match status" value="1"/>
</dbReference>
<accession>A0ABT5J1H9</accession>
<reference evidence="2 3" key="1">
    <citation type="submission" date="2023-01" db="EMBL/GenBank/DDBJ databases">
        <title>Novel species of the genus Vogesella isolated from rivers.</title>
        <authorList>
            <person name="Lu H."/>
        </authorList>
    </citation>
    <scope>NUCLEOTIDE SEQUENCE [LARGE SCALE GENOMIC DNA]</scope>
    <source>
        <strain evidence="2 3">DC21W</strain>
    </source>
</reference>
<dbReference type="Proteomes" id="UP001219956">
    <property type="component" value="Unassembled WGS sequence"/>
</dbReference>
<evidence type="ECO:0000313" key="3">
    <source>
        <dbReference type="Proteomes" id="UP001219956"/>
    </source>
</evidence>
<organism evidence="2 3">
    <name type="scientific">Vogesella aquatica</name>
    <dbReference type="NCBI Taxonomy" id="2984206"/>
    <lineage>
        <taxon>Bacteria</taxon>
        <taxon>Pseudomonadati</taxon>
        <taxon>Pseudomonadota</taxon>
        <taxon>Betaproteobacteria</taxon>
        <taxon>Neisseriales</taxon>
        <taxon>Chromobacteriaceae</taxon>
        <taxon>Vogesella</taxon>
    </lineage>
</organism>
<dbReference type="RefSeq" id="WP_272752913.1">
    <property type="nucleotide sequence ID" value="NZ_JAQQLF010000024.1"/>
</dbReference>
<dbReference type="EMBL" id="JAQQLF010000024">
    <property type="protein sequence ID" value="MDC7718676.1"/>
    <property type="molecule type" value="Genomic_DNA"/>
</dbReference>
<proteinExistence type="predicted"/>
<gene>
    <name evidence="2" type="ORF">PQU95_15850</name>
</gene>
<comment type="caution">
    <text evidence="2">The sequence shown here is derived from an EMBL/GenBank/DDBJ whole genome shotgun (WGS) entry which is preliminary data.</text>
</comment>
<evidence type="ECO:0000259" key="1">
    <source>
        <dbReference type="Pfam" id="PF24705"/>
    </source>
</evidence>
<name>A0ABT5J1H9_9NEIS</name>
<evidence type="ECO:0000313" key="2">
    <source>
        <dbReference type="EMBL" id="MDC7718676.1"/>
    </source>
</evidence>
<dbReference type="InterPro" id="IPR056085">
    <property type="entry name" value="DUF7668"/>
</dbReference>
<sequence>MSVVNISKDLDSPTFIPDIWRETIHKIVDAFSDGDYSLSTGISNVLPISQSTALELEESIATYGASLTTLPEKTWDTSQCQWAGDFWDVLIDLFTVEEGRSDLVLQLRVYEKDHDYLFKVYMIYVP</sequence>
<keyword evidence="3" id="KW-1185">Reference proteome</keyword>
<protein>
    <recommendedName>
        <fullName evidence="1">DUF7668 domain-containing protein</fullName>
    </recommendedName>
</protein>